<evidence type="ECO:0000256" key="7">
    <source>
        <dbReference type="ARBA" id="ARBA00022840"/>
    </source>
</evidence>
<keyword evidence="10" id="KW-0472">Membrane</keyword>
<feature type="transmembrane region" description="Helical" evidence="10">
    <location>
        <begin position="67"/>
        <end position="85"/>
    </location>
</feature>
<evidence type="ECO:0000256" key="10">
    <source>
        <dbReference type="SAM" id="Phobius"/>
    </source>
</evidence>
<gene>
    <name evidence="12" type="ORF">JIG36_46930</name>
</gene>
<evidence type="ECO:0000256" key="8">
    <source>
        <dbReference type="ARBA" id="ARBA00023012"/>
    </source>
</evidence>
<dbReference type="Gene3D" id="1.20.5.1930">
    <property type="match status" value="1"/>
</dbReference>
<keyword evidence="4" id="KW-0808">Transferase</keyword>
<comment type="catalytic activity">
    <reaction evidence="1">
        <text>ATP + protein L-histidine = ADP + protein N-phospho-L-histidine.</text>
        <dbReference type="EC" id="2.7.13.3"/>
    </reaction>
</comment>
<feature type="transmembrane region" description="Helical" evidence="10">
    <location>
        <begin position="29"/>
        <end position="47"/>
    </location>
</feature>
<evidence type="ECO:0000256" key="2">
    <source>
        <dbReference type="ARBA" id="ARBA00012438"/>
    </source>
</evidence>
<dbReference type="Proteomes" id="UP000632138">
    <property type="component" value="Unassembled WGS sequence"/>
</dbReference>
<dbReference type="InterPro" id="IPR050482">
    <property type="entry name" value="Sensor_HK_TwoCompSys"/>
</dbReference>
<feature type="transmembrane region" description="Helical" evidence="10">
    <location>
        <begin position="125"/>
        <end position="145"/>
    </location>
</feature>
<comment type="caution">
    <text evidence="12">The sequence shown here is derived from an EMBL/GenBank/DDBJ whole genome shotgun (WGS) entry which is preliminary data.</text>
</comment>
<evidence type="ECO:0000256" key="9">
    <source>
        <dbReference type="SAM" id="Coils"/>
    </source>
</evidence>
<keyword evidence="5" id="KW-0547">Nucleotide-binding</keyword>
<dbReference type="GO" id="GO:0016301">
    <property type="term" value="F:kinase activity"/>
    <property type="evidence" value="ECO:0007669"/>
    <property type="project" value="UniProtKB-KW"/>
</dbReference>
<reference evidence="12 13" key="1">
    <citation type="submission" date="2021-01" db="EMBL/GenBank/DDBJ databases">
        <title>Actinoplanes sp. nov. LDG1-06 isolated from lichen.</title>
        <authorList>
            <person name="Saeng-In P."/>
            <person name="Phongsopitanun W."/>
            <person name="Kanchanasin P."/>
            <person name="Yuki M."/>
            <person name="Kudo T."/>
            <person name="Ohkuma M."/>
            <person name="Tanasupawat S."/>
        </authorList>
    </citation>
    <scope>NUCLEOTIDE SEQUENCE [LARGE SCALE GENOMIC DNA]</scope>
    <source>
        <strain evidence="12 13">LDG1-06</strain>
    </source>
</reference>
<keyword evidence="9" id="KW-0175">Coiled coil</keyword>
<evidence type="ECO:0000259" key="11">
    <source>
        <dbReference type="Pfam" id="PF07730"/>
    </source>
</evidence>
<feature type="transmembrane region" description="Helical" evidence="10">
    <location>
        <begin position="94"/>
        <end position="119"/>
    </location>
</feature>
<evidence type="ECO:0000256" key="5">
    <source>
        <dbReference type="ARBA" id="ARBA00022741"/>
    </source>
</evidence>
<dbReference type="PANTHER" id="PTHR24421:SF10">
    <property type="entry name" value="NITRATE_NITRITE SENSOR PROTEIN NARQ"/>
    <property type="match status" value="1"/>
</dbReference>
<keyword evidence="3" id="KW-0597">Phosphoprotein</keyword>
<dbReference type="CDD" id="cd16917">
    <property type="entry name" value="HATPase_UhpB-NarQ-NarX-like"/>
    <property type="match status" value="1"/>
</dbReference>
<dbReference type="EC" id="2.7.13.3" evidence="2"/>
<keyword evidence="6 12" id="KW-0418">Kinase</keyword>
<keyword evidence="10" id="KW-0812">Transmembrane</keyword>
<evidence type="ECO:0000256" key="6">
    <source>
        <dbReference type="ARBA" id="ARBA00022777"/>
    </source>
</evidence>
<keyword evidence="8" id="KW-0902">Two-component regulatory system</keyword>
<evidence type="ECO:0000256" key="3">
    <source>
        <dbReference type="ARBA" id="ARBA00022553"/>
    </source>
</evidence>
<evidence type="ECO:0000256" key="1">
    <source>
        <dbReference type="ARBA" id="ARBA00000085"/>
    </source>
</evidence>
<accession>A0ABS2AT90</accession>
<evidence type="ECO:0000256" key="4">
    <source>
        <dbReference type="ARBA" id="ARBA00022679"/>
    </source>
</evidence>
<dbReference type="PANTHER" id="PTHR24421">
    <property type="entry name" value="NITRATE/NITRITE SENSOR PROTEIN NARX-RELATED"/>
    <property type="match status" value="1"/>
</dbReference>
<dbReference type="InterPro" id="IPR011712">
    <property type="entry name" value="Sig_transdc_His_kin_sub3_dim/P"/>
</dbReference>
<organism evidence="12 13">
    <name type="scientific">Paractinoplanes ovalisporus</name>
    <dbReference type="NCBI Taxonomy" id="2810368"/>
    <lineage>
        <taxon>Bacteria</taxon>
        <taxon>Bacillati</taxon>
        <taxon>Actinomycetota</taxon>
        <taxon>Actinomycetes</taxon>
        <taxon>Micromonosporales</taxon>
        <taxon>Micromonosporaceae</taxon>
        <taxon>Paractinoplanes</taxon>
    </lineage>
</organism>
<name>A0ABS2AT90_9ACTN</name>
<feature type="domain" description="Signal transduction histidine kinase subgroup 3 dimerisation and phosphoacceptor" evidence="11">
    <location>
        <begin position="206"/>
        <end position="271"/>
    </location>
</feature>
<feature type="coiled-coil region" evidence="9">
    <location>
        <begin position="174"/>
        <end position="205"/>
    </location>
</feature>
<protein>
    <recommendedName>
        <fullName evidence="2">histidine kinase</fullName>
        <ecNumber evidence="2">2.7.13.3</ecNumber>
    </recommendedName>
</protein>
<dbReference type="Gene3D" id="3.30.565.10">
    <property type="entry name" value="Histidine kinase-like ATPase, C-terminal domain"/>
    <property type="match status" value="1"/>
</dbReference>
<sequence>MGKLSQEYRWLLPSALEASDPGRRSTRDWLVDILVFLVGFGFTLYGTIDLLRPEPSFLVEQAGTPTWLVWTDFACATVAAVGLWFRRTRLLIPLAIYCLVISTFTVAAGFTLLIVLFSIAVHRKFSVLAIFFLGITATNALFPFIRPEHGRDYWWTAAWGTVFLLIACLWGMVVRARRQLVASYRDRAERAEAEQQLRVAQARATERNRIAREMHDVLAHRISLLSLHAGALEIKPNATPDEVTSAAGVIRASAHQALQDLREVIGVLRDDRPEGAPEPPQPTLGALPALAEESRSAGTKVSLDVSVEPDTVPAGTGRTAYRIVQEGLTNARKHAPGAAVRVNVAGTAGDGLVIDIRNPWPISGGASIPGTGTGLIGLTERAALAGGRLSHGRTPQDEFALTAWLPWPT</sequence>
<dbReference type="Pfam" id="PF07730">
    <property type="entry name" value="HisKA_3"/>
    <property type="match status" value="1"/>
</dbReference>
<keyword evidence="10" id="KW-1133">Transmembrane helix</keyword>
<dbReference type="SUPFAM" id="SSF55874">
    <property type="entry name" value="ATPase domain of HSP90 chaperone/DNA topoisomerase II/histidine kinase"/>
    <property type="match status" value="1"/>
</dbReference>
<keyword evidence="13" id="KW-1185">Reference proteome</keyword>
<dbReference type="InterPro" id="IPR036890">
    <property type="entry name" value="HATPase_C_sf"/>
</dbReference>
<evidence type="ECO:0000313" key="13">
    <source>
        <dbReference type="Proteomes" id="UP000632138"/>
    </source>
</evidence>
<feature type="transmembrane region" description="Helical" evidence="10">
    <location>
        <begin position="152"/>
        <end position="173"/>
    </location>
</feature>
<evidence type="ECO:0000313" key="12">
    <source>
        <dbReference type="EMBL" id="MBM2623060.1"/>
    </source>
</evidence>
<dbReference type="EMBL" id="JAENHP010000031">
    <property type="protein sequence ID" value="MBM2623060.1"/>
    <property type="molecule type" value="Genomic_DNA"/>
</dbReference>
<keyword evidence="7" id="KW-0067">ATP-binding</keyword>
<proteinExistence type="predicted"/>
<dbReference type="RefSeq" id="WP_203383414.1">
    <property type="nucleotide sequence ID" value="NZ_JAENHP010000031.1"/>
</dbReference>